<evidence type="ECO:0000313" key="2">
    <source>
        <dbReference type="EMBL" id="KAF4977587.1"/>
    </source>
</evidence>
<name>A0A8H4UJW4_9HYPO</name>
<proteinExistence type="predicted"/>
<dbReference type="OrthoDB" id="5409186at2759"/>
<protein>
    <recommendedName>
        <fullName evidence="4">Prp 4 CRoW domain-containing protein</fullName>
    </recommendedName>
</protein>
<accession>A0A8H4UJW4</accession>
<evidence type="ECO:0000256" key="1">
    <source>
        <dbReference type="SAM" id="SignalP"/>
    </source>
</evidence>
<evidence type="ECO:0000313" key="3">
    <source>
        <dbReference type="Proteomes" id="UP000635477"/>
    </source>
</evidence>
<reference evidence="2" key="2">
    <citation type="submission" date="2020-05" db="EMBL/GenBank/DDBJ databases">
        <authorList>
            <person name="Kim H.-S."/>
            <person name="Proctor R.H."/>
            <person name="Brown D.W."/>
        </authorList>
    </citation>
    <scope>NUCLEOTIDE SEQUENCE</scope>
    <source>
        <strain evidence="2">NRRL 22465</strain>
    </source>
</reference>
<comment type="caution">
    <text evidence="2">The sequence shown here is derived from an EMBL/GenBank/DDBJ whole genome shotgun (WGS) entry which is preliminary data.</text>
</comment>
<organism evidence="2 3">
    <name type="scientific">Fusarium zealandicum</name>
    <dbReference type="NCBI Taxonomy" id="1053134"/>
    <lineage>
        <taxon>Eukaryota</taxon>
        <taxon>Fungi</taxon>
        <taxon>Dikarya</taxon>
        <taxon>Ascomycota</taxon>
        <taxon>Pezizomycotina</taxon>
        <taxon>Sordariomycetes</taxon>
        <taxon>Hypocreomycetidae</taxon>
        <taxon>Hypocreales</taxon>
        <taxon>Nectriaceae</taxon>
        <taxon>Fusarium</taxon>
        <taxon>Fusarium staphyleae species complex</taxon>
    </lineage>
</organism>
<sequence length="264" mass="27165">MHFRTIASIALWACAANAAVELQPYKLTKATVLGVSLSRRASPGYQPEQSVCGDGSTCAEACGKGYETCPSNDDSTHCFNPTVKQTCCSDGSGNSCDHGYYCTHDTKSQTWCCPDSMDLVQCAASYGLKDALESDAAYTSTTAAPTTSTTTSELKTTSTTVYVTSTSTSAPETTSTQISTTHVTPTSKTVPVKTTTICPSSGYSTAWRGTNSTIASAVPTQPSESSPAPIDTTAPVEPPLATAGAATTGMSALLLVAAGVFALL</sequence>
<reference evidence="2" key="1">
    <citation type="journal article" date="2020" name="BMC Genomics">
        <title>Correction to: Identification and distribution of gene clusters required for synthesis of sphingolipid metabolism inhibitors in diverse species of the filamentous fungus Fusarium.</title>
        <authorList>
            <person name="Kim H.S."/>
            <person name="Lohmar J.M."/>
            <person name="Busman M."/>
            <person name="Brown D.W."/>
            <person name="Naumann T.A."/>
            <person name="Divon H.H."/>
            <person name="Lysoe E."/>
            <person name="Uhlig S."/>
            <person name="Proctor R.H."/>
        </authorList>
    </citation>
    <scope>NUCLEOTIDE SEQUENCE</scope>
    <source>
        <strain evidence="2">NRRL 22465</strain>
    </source>
</reference>
<feature type="chain" id="PRO_5034415794" description="Prp 4 CRoW domain-containing protein" evidence="1">
    <location>
        <begin position="19"/>
        <end position="264"/>
    </location>
</feature>
<dbReference type="EMBL" id="JABEYC010000430">
    <property type="protein sequence ID" value="KAF4977587.1"/>
    <property type="molecule type" value="Genomic_DNA"/>
</dbReference>
<keyword evidence="3" id="KW-1185">Reference proteome</keyword>
<dbReference type="Proteomes" id="UP000635477">
    <property type="component" value="Unassembled WGS sequence"/>
</dbReference>
<feature type="signal peptide" evidence="1">
    <location>
        <begin position="1"/>
        <end position="18"/>
    </location>
</feature>
<keyword evidence="1" id="KW-0732">Signal</keyword>
<dbReference type="AlphaFoldDB" id="A0A8H4UJW4"/>
<gene>
    <name evidence="2" type="ORF">FZEAL_5901</name>
</gene>
<evidence type="ECO:0008006" key="4">
    <source>
        <dbReference type="Google" id="ProtNLM"/>
    </source>
</evidence>